<keyword evidence="4 5" id="KW-0472">Membrane</keyword>
<name>A0A847RJV6_9BACT</name>
<protein>
    <recommendedName>
        <fullName evidence="6">Methylamine utilisation protein MauE domain-containing protein</fullName>
    </recommendedName>
</protein>
<evidence type="ECO:0000256" key="3">
    <source>
        <dbReference type="ARBA" id="ARBA00022989"/>
    </source>
</evidence>
<comment type="subcellular location">
    <subcellularLocation>
        <location evidence="1">Membrane</location>
        <topology evidence="1">Multi-pass membrane protein</topology>
    </subcellularLocation>
</comment>
<keyword evidence="8" id="KW-1185">Reference proteome</keyword>
<accession>A0A847RJV6</accession>
<feature type="transmembrane region" description="Helical" evidence="5">
    <location>
        <begin position="20"/>
        <end position="37"/>
    </location>
</feature>
<evidence type="ECO:0000313" key="8">
    <source>
        <dbReference type="Proteomes" id="UP000570474"/>
    </source>
</evidence>
<dbReference type="EMBL" id="JABAIA010000002">
    <property type="protein sequence ID" value="NLR67299.1"/>
    <property type="molecule type" value="Genomic_DNA"/>
</dbReference>
<sequence length="159" mass="17640">MNFHKTYRSYISADSRWHIVAEVAAGLLICLFLFTGLDKLYNYYQFKDALGKSPLLVDIANVLAWSLPVTEIMIAVALFIPVTRKVGFKATIIVMLVFIVYLSYMMAFAPKLPCMCAGLLESLSWKSHIVFNFLMIVLAILGIVASGKRSSIGSRAPPA</sequence>
<feature type="transmembrane region" description="Helical" evidence="5">
    <location>
        <begin position="92"/>
        <end position="109"/>
    </location>
</feature>
<evidence type="ECO:0000256" key="4">
    <source>
        <dbReference type="ARBA" id="ARBA00023136"/>
    </source>
</evidence>
<gene>
    <name evidence="7" type="ORF">HGH92_23545</name>
</gene>
<evidence type="ECO:0000313" key="7">
    <source>
        <dbReference type="EMBL" id="NLR67299.1"/>
    </source>
</evidence>
<comment type="caution">
    <text evidence="7">The sequence shown here is derived from an EMBL/GenBank/DDBJ whole genome shotgun (WGS) entry which is preliminary data.</text>
</comment>
<dbReference type="GO" id="GO:0030416">
    <property type="term" value="P:methylamine metabolic process"/>
    <property type="evidence" value="ECO:0007669"/>
    <property type="project" value="InterPro"/>
</dbReference>
<dbReference type="RefSeq" id="WP_168873176.1">
    <property type="nucleotide sequence ID" value="NZ_JABAIA010000002.1"/>
</dbReference>
<evidence type="ECO:0000259" key="6">
    <source>
        <dbReference type="Pfam" id="PF07291"/>
    </source>
</evidence>
<dbReference type="InterPro" id="IPR009908">
    <property type="entry name" value="Methylamine_util_MauE"/>
</dbReference>
<dbReference type="Pfam" id="PF07291">
    <property type="entry name" value="MauE"/>
    <property type="match status" value="1"/>
</dbReference>
<feature type="transmembrane region" description="Helical" evidence="5">
    <location>
        <begin position="57"/>
        <end position="80"/>
    </location>
</feature>
<keyword evidence="2 5" id="KW-0812">Transmembrane</keyword>
<organism evidence="7 8">
    <name type="scientific">Chitinophaga varians</name>
    <dbReference type="NCBI Taxonomy" id="2202339"/>
    <lineage>
        <taxon>Bacteria</taxon>
        <taxon>Pseudomonadati</taxon>
        <taxon>Bacteroidota</taxon>
        <taxon>Chitinophagia</taxon>
        <taxon>Chitinophagales</taxon>
        <taxon>Chitinophagaceae</taxon>
        <taxon>Chitinophaga</taxon>
    </lineage>
</organism>
<feature type="transmembrane region" description="Helical" evidence="5">
    <location>
        <begin position="129"/>
        <end position="147"/>
    </location>
</feature>
<evidence type="ECO:0000256" key="5">
    <source>
        <dbReference type="SAM" id="Phobius"/>
    </source>
</evidence>
<feature type="domain" description="Methylamine utilisation protein MauE" evidence="6">
    <location>
        <begin position="19"/>
        <end position="144"/>
    </location>
</feature>
<evidence type="ECO:0000256" key="1">
    <source>
        <dbReference type="ARBA" id="ARBA00004141"/>
    </source>
</evidence>
<evidence type="ECO:0000256" key="2">
    <source>
        <dbReference type="ARBA" id="ARBA00022692"/>
    </source>
</evidence>
<reference evidence="7 8" key="1">
    <citation type="submission" date="2020-04" db="EMBL/GenBank/DDBJ databases">
        <authorList>
            <person name="Yin C."/>
        </authorList>
    </citation>
    <scope>NUCLEOTIDE SEQUENCE [LARGE SCALE GENOMIC DNA]</scope>
    <source>
        <strain evidence="7 8">Ae27</strain>
    </source>
</reference>
<proteinExistence type="predicted"/>
<keyword evidence="3 5" id="KW-1133">Transmembrane helix</keyword>
<dbReference type="AlphaFoldDB" id="A0A847RJV6"/>
<dbReference type="Proteomes" id="UP000570474">
    <property type="component" value="Unassembled WGS sequence"/>
</dbReference>
<dbReference type="GO" id="GO:0016020">
    <property type="term" value="C:membrane"/>
    <property type="evidence" value="ECO:0007669"/>
    <property type="project" value="UniProtKB-SubCell"/>
</dbReference>